<accession>A0A6F8SKC5</accession>
<dbReference type="InterPro" id="IPR003012">
    <property type="entry name" value="Tet_transcr_reg_TetR"/>
</dbReference>
<dbReference type="KEGG" id="ahat:ADCFC_06790"/>
<evidence type="ECO:0000256" key="4">
    <source>
        <dbReference type="ARBA" id="ARBA00023163"/>
    </source>
</evidence>
<dbReference type="GO" id="GO:0003700">
    <property type="term" value="F:DNA-binding transcription factor activity"/>
    <property type="evidence" value="ECO:0007669"/>
    <property type="project" value="TreeGrafter"/>
</dbReference>
<dbReference type="PROSITE" id="PS50977">
    <property type="entry name" value="HTH_TETR_2"/>
    <property type="match status" value="1"/>
</dbReference>
<organism evidence="7 8">
    <name type="scientific">Adlercreutzia hattorii</name>
    <dbReference type="NCBI Taxonomy" id="2707299"/>
    <lineage>
        <taxon>Bacteria</taxon>
        <taxon>Bacillati</taxon>
        <taxon>Actinomycetota</taxon>
        <taxon>Coriobacteriia</taxon>
        <taxon>Eggerthellales</taxon>
        <taxon>Eggerthellaceae</taxon>
        <taxon>Adlercreutzia</taxon>
    </lineage>
</organism>
<sequence>MSRAKNSAPRTVLTNDELARAALALIDEEGVEAFSFRKLSAVTGVPTMTIANRFGSKDALMKAALGEMLAENKIEPVTGETWQQSLRRVAHANRSMALAHPKAFMLFVMTPQFESPSLEFTRSVFATHESDTLPAHMPEYFLSLMHSFLTGFQLQEMYVNEHYSGNVPVADGESGDRQRMARMIAGLYDEDAFNRNLEIIIAGFAACFDLPS</sequence>
<keyword evidence="8" id="KW-1185">Reference proteome</keyword>
<dbReference type="InterPro" id="IPR009057">
    <property type="entry name" value="Homeodomain-like_sf"/>
</dbReference>
<dbReference type="InterPro" id="IPR004111">
    <property type="entry name" value="Repressor_TetR_C"/>
</dbReference>
<keyword evidence="2" id="KW-0805">Transcription regulation</keyword>
<keyword evidence="3 5" id="KW-0238">DNA-binding</keyword>
<proteinExistence type="predicted"/>
<evidence type="ECO:0000259" key="6">
    <source>
        <dbReference type="PROSITE" id="PS50977"/>
    </source>
</evidence>
<reference evidence="8" key="2">
    <citation type="submission" date="2020-03" db="EMBL/GenBank/DDBJ databases">
        <title>Complete Genome Sequence of Adlercreutzia sp. strain 8CFCBH1 Producing Equol, Isolated from Healthy Japanese Feces.</title>
        <authorList>
            <person name="Ogata Y."/>
            <person name="Sakamoto M."/>
            <person name="Ohkuma M."/>
            <person name="Hattori M."/>
            <person name="Suda W."/>
        </authorList>
    </citation>
    <scope>NUCLEOTIDE SEQUENCE [LARGE SCALE GENOMIC DNA]</scope>
    <source>
        <strain evidence="8">8CFCBH1</strain>
    </source>
</reference>
<evidence type="ECO:0000256" key="3">
    <source>
        <dbReference type="ARBA" id="ARBA00023125"/>
    </source>
</evidence>
<dbReference type="PRINTS" id="PR00400">
    <property type="entry name" value="TETREPRESSOR"/>
</dbReference>
<dbReference type="PANTHER" id="PTHR30055:SF151">
    <property type="entry name" value="TRANSCRIPTIONAL REGULATORY PROTEIN"/>
    <property type="match status" value="1"/>
</dbReference>
<evidence type="ECO:0000313" key="8">
    <source>
        <dbReference type="Proteomes" id="UP000501727"/>
    </source>
</evidence>
<dbReference type="SUPFAM" id="SSF48498">
    <property type="entry name" value="Tetracyclin repressor-like, C-terminal domain"/>
    <property type="match status" value="1"/>
</dbReference>
<dbReference type="Proteomes" id="UP000501727">
    <property type="component" value="Chromosome"/>
</dbReference>
<dbReference type="Gene3D" id="1.10.357.10">
    <property type="entry name" value="Tetracycline Repressor, domain 2"/>
    <property type="match status" value="1"/>
</dbReference>
<dbReference type="GO" id="GO:0046677">
    <property type="term" value="P:response to antibiotic"/>
    <property type="evidence" value="ECO:0007669"/>
    <property type="project" value="InterPro"/>
</dbReference>
<feature type="DNA-binding region" description="H-T-H motif" evidence="5">
    <location>
        <begin position="35"/>
        <end position="54"/>
    </location>
</feature>
<evidence type="ECO:0000256" key="1">
    <source>
        <dbReference type="ARBA" id="ARBA00022491"/>
    </source>
</evidence>
<dbReference type="EMBL" id="AP022829">
    <property type="protein sequence ID" value="BCA88060.1"/>
    <property type="molecule type" value="Genomic_DNA"/>
</dbReference>
<evidence type="ECO:0000256" key="2">
    <source>
        <dbReference type="ARBA" id="ARBA00023015"/>
    </source>
</evidence>
<gene>
    <name evidence="7" type="ORF">ADCFC_05580</name>
</gene>
<dbReference type="GO" id="GO:0000976">
    <property type="term" value="F:transcription cis-regulatory region binding"/>
    <property type="evidence" value="ECO:0007669"/>
    <property type="project" value="TreeGrafter"/>
</dbReference>
<keyword evidence="1" id="KW-0678">Repressor</keyword>
<dbReference type="PANTHER" id="PTHR30055">
    <property type="entry name" value="HTH-TYPE TRANSCRIPTIONAL REGULATOR RUTR"/>
    <property type="match status" value="1"/>
</dbReference>
<dbReference type="Pfam" id="PF02909">
    <property type="entry name" value="TetR_C_1"/>
    <property type="match status" value="1"/>
</dbReference>
<dbReference type="Pfam" id="PF00440">
    <property type="entry name" value="TetR_N"/>
    <property type="match status" value="1"/>
</dbReference>
<dbReference type="InterPro" id="IPR001647">
    <property type="entry name" value="HTH_TetR"/>
</dbReference>
<dbReference type="GO" id="GO:0045892">
    <property type="term" value="P:negative regulation of DNA-templated transcription"/>
    <property type="evidence" value="ECO:0007669"/>
    <property type="project" value="InterPro"/>
</dbReference>
<evidence type="ECO:0000256" key="5">
    <source>
        <dbReference type="PROSITE-ProRule" id="PRU00335"/>
    </source>
</evidence>
<keyword evidence="4" id="KW-0804">Transcription</keyword>
<evidence type="ECO:0000313" key="7">
    <source>
        <dbReference type="EMBL" id="BCA88060.1"/>
    </source>
</evidence>
<name>A0A6F8SKC5_9ACTN</name>
<dbReference type="InterPro" id="IPR036271">
    <property type="entry name" value="Tet_transcr_reg_TetR-rel_C_sf"/>
</dbReference>
<dbReference type="InterPro" id="IPR050109">
    <property type="entry name" value="HTH-type_TetR-like_transc_reg"/>
</dbReference>
<dbReference type="AlphaFoldDB" id="A0A6F8SKC5"/>
<reference evidence="8" key="1">
    <citation type="journal article" date="2020" name="Microbiol. Resour. Announc.">
        <title>Complete Genome Sequence of Adlercreutzia sp. Strain 8CFCBH1, a Potent Producer of Equol, Isolated from Healthy Japanese Feces.</title>
        <authorList>
            <person name="Ogata Y."/>
            <person name="Sakamoto M."/>
            <person name="Ohkuma M."/>
            <person name="Hattori M."/>
            <person name="Suda W."/>
        </authorList>
    </citation>
    <scope>NUCLEOTIDE SEQUENCE [LARGE SCALE GENOMIC DNA]</scope>
    <source>
        <strain evidence="8">8CFCBH1</strain>
    </source>
</reference>
<protein>
    <recommendedName>
        <fullName evidence="6">HTH tetR-type domain-containing protein</fullName>
    </recommendedName>
</protein>
<feature type="domain" description="HTH tetR-type" evidence="6">
    <location>
        <begin position="12"/>
        <end position="72"/>
    </location>
</feature>
<dbReference type="SUPFAM" id="SSF46689">
    <property type="entry name" value="Homeodomain-like"/>
    <property type="match status" value="1"/>
</dbReference>